<gene>
    <name evidence="2" type="ORF">SAMN02910280_2800</name>
</gene>
<dbReference type="AlphaFoldDB" id="A0A1K1PLW7"/>
<feature type="signal peptide" evidence="1">
    <location>
        <begin position="1"/>
        <end position="20"/>
    </location>
</feature>
<reference evidence="2 3" key="1">
    <citation type="submission" date="2016-11" db="EMBL/GenBank/DDBJ databases">
        <authorList>
            <person name="Jaros S."/>
            <person name="Januszkiewicz K."/>
            <person name="Wedrychowicz H."/>
        </authorList>
    </citation>
    <scope>NUCLEOTIDE SEQUENCE [LARGE SCALE GENOMIC DNA]</scope>
    <source>
        <strain evidence="2 3">YL228</strain>
    </source>
</reference>
<feature type="chain" id="PRO_5009666694" description="Lipoprotein" evidence="1">
    <location>
        <begin position="21"/>
        <end position="211"/>
    </location>
</feature>
<evidence type="ECO:0000313" key="2">
    <source>
        <dbReference type="EMBL" id="SFW47710.1"/>
    </source>
</evidence>
<sequence>MKKIILSALTLTLLCGCASLDSDYSEPVMQEMTETISATDTTTTAPETIANTSADGSIRLERGVYEIQEAEEMNPDLTYDNRFKGEFCVFFDESHGEYWSAYDGRISSFTCEQAKDSMTFHETNVWENSADPMSAKFEFTYAVGTDHDFRLSDEGNIVFDSYGRFMFSLVKRPDLEPDTFDATQYKSDYVLSDHGWLEAGAYAYKGKIFSE</sequence>
<evidence type="ECO:0000256" key="1">
    <source>
        <dbReference type="SAM" id="SignalP"/>
    </source>
</evidence>
<dbReference type="Proteomes" id="UP000183461">
    <property type="component" value="Unassembled WGS sequence"/>
</dbReference>
<name>A0A1K1PLW7_RUMFL</name>
<dbReference type="EMBL" id="FPIP01000009">
    <property type="protein sequence ID" value="SFW47710.1"/>
    <property type="molecule type" value="Genomic_DNA"/>
</dbReference>
<evidence type="ECO:0008006" key="4">
    <source>
        <dbReference type="Google" id="ProtNLM"/>
    </source>
</evidence>
<protein>
    <recommendedName>
        <fullName evidence="4">Lipoprotein</fullName>
    </recommendedName>
</protein>
<accession>A0A1K1PLW7</accession>
<keyword evidence="1" id="KW-0732">Signal</keyword>
<evidence type="ECO:0000313" key="3">
    <source>
        <dbReference type="Proteomes" id="UP000183461"/>
    </source>
</evidence>
<organism evidence="2 3">
    <name type="scientific">Ruminococcus flavefaciens</name>
    <dbReference type="NCBI Taxonomy" id="1265"/>
    <lineage>
        <taxon>Bacteria</taxon>
        <taxon>Bacillati</taxon>
        <taxon>Bacillota</taxon>
        <taxon>Clostridia</taxon>
        <taxon>Eubacteriales</taxon>
        <taxon>Oscillospiraceae</taxon>
        <taxon>Ruminococcus</taxon>
    </lineage>
</organism>
<proteinExistence type="predicted"/>
<dbReference type="RefSeq" id="WP_028514574.1">
    <property type="nucleotide sequence ID" value="NZ_CACVNT010000010.1"/>
</dbReference>
<dbReference type="PROSITE" id="PS51257">
    <property type="entry name" value="PROKAR_LIPOPROTEIN"/>
    <property type="match status" value="1"/>
</dbReference>